<dbReference type="Proteomes" id="UP000548867">
    <property type="component" value="Unassembled WGS sequence"/>
</dbReference>
<organism evidence="1 2">
    <name type="scientific">Novosphingobium sediminicola</name>
    <dbReference type="NCBI Taxonomy" id="563162"/>
    <lineage>
        <taxon>Bacteria</taxon>
        <taxon>Pseudomonadati</taxon>
        <taxon>Pseudomonadota</taxon>
        <taxon>Alphaproteobacteria</taxon>
        <taxon>Sphingomonadales</taxon>
        <taxon>Sphingomonadaceae</taxon>
        <taxon>Novosphingobium</taxon>
    </lineage>
</organism>
<sequence>MVRDLVADPQLVALERLKRYWVGVGTLEFFGNPALKTGVLIVQGVDVGCFHFGLSSIGHKAIESDLRASAAP</sequence>
<evidence type="ECO:0000313" key="2">
    <source>
        <dbReference type="Proteomes" id="UP000548867"/>
    </source>
</evidence>
<name>A0A7W6CF70_9SPHN</name>
<dbReference type="AlphaFoldDB" id="A0A7W6CF70"/>
<keyword evidence="2" id="KW-1185">Reference proteome</keyword>
<comment type="caution">
    <text evidence="1">The sequence shown here is derived from an EMBL/GenBank/DDBJ whole genome shotgun (WGS) entry which is preliminary data.</text>
</comment>
<evidence type="ECO:0000313" key="1">
    <source>
        <dbReference type="EMBL" id="MBB3955441.1"/>
    </source>
</evidence>
<protein>
    <submittedName>
        <fullName evidence="1">Uncharacterized protein</fullName>
    </submittedName>
</protein>
<gene>
    <name evidence="1" type="ORF">GGR38_002395</name>
</gene>
<dbReference type="EMBL" id="JACIDX010000008">
    <property type="protein sequence ID" value="MBB3955441.1"/>
    <property type="molecule type" value="Genomic_DNA"/>
</dbReference>
<proteinExistence type="predicted"/>
<reference evidence="1 2" key="1">
    <citation type="submission" date="2020-08" db="EMBL/GenBank/DDBJ databases">
        <title>Genomic Encyclopedia of Type Strains, Phase IV (KMG-IV): sequencing the most valuable type-strain genomes for metagenomic binning, comparative biology and taxonomic classification.</title>
        <authorList>
            <person name="Goeker M."/>
        </authorList>
    </citation>
    <scope>NUCLEOTIDE SEQUENCE [LARGE SCALE GENOMIC DNA]</scope>
    <source>
        <strain evidence="1 2">DSM 27057</strain>
    </source>
</reference>
<accession>A0A7W6CF70</accession>